<proteinExistence type="predicted"/>
<dbReference type="EMBL" id="CM041552">
    <property type="protein sequence ID" value="KAI3354049.1"/>
    <property type="molecule type" value="Genomic_DNA"/>
</dbReference>
<sequence length="2617" mass="282643">SPVSDVSSTEKRAAILRTRPPPQSPANQMHPDNKLANHGKQVTGDSRSQIPSVNQQAQQQQGATAHLGPKGVGVGSHGVKTNQIPSGNPGLKAVSQSVSGVGGMLKTKSKRERSVSIDSGESRNAIPPALETDAKGEGVMRSKRRCVLEKKQPYSGDEWCSGPDTEEDEDKPHTATHRERGLAGPVQGLSDRLSAGPLSESGGPVVGCRVGLGLKAEPLQSSQQVMYVFTTSLANSAAEAVMKGQTDSILLFHQQNVPRTKLEQGHPSGKLPNLSEKVNSSGSPPTGTPKSQSGTPRPASAGVGGPLHLAGTPSSAGHSDNESSQARPGGASSNNSIVAHRSEGGSITTPAGPVPGTEDGEGAGAMTLPVATVSPSGSPSILSAHLQSDTGQRSGPGKTDGLSKEQLEHRERSLQTLRDIERLLLRSGVSGPGDTGGSNNNAGNNSSNLNNNNNTDRSGIIEDGDSGTNTSGNCGSGNMLSMGGIKKYEEPLQSIISQTQSLGGPSLDSPQIDSHHNLPQHPHHQLSSPGVDMGPLLGPEGLTPEQMAWRKLQEEYYLEKRRQQDMQPPTHPQHFRMMSEMGMHGGPMMMRGPPPPYHSKPGDQQWGPGNIMGGGVGGNARMIDMHQEAPRGPRILGQMQRGPPGGGGFPGSTGGVLSMEGLGPQRPTRPGMIWLDDMPNNMGGGGPFHGCYPGGPPQHLQGDPEHLLTHEEMFRIMEKRQMQGLPRFELDRLAKQQQQSNVGSRIMDNPGGPEYPMGRGPPSNRGDHMDFPGSREIMGSPGGGPQMRDLVDSPLGSHITMNMNPQMNVQQQQQMMLSQKLRGGPAGGGPLGEMFNPGDISRIRASQNGRGVNKGIIPGPDGPFQFPNQGPFSGGQVEGPYLQQPGPEMFGPDQQGPNQMGGTSRLSHMPMAGNLRGADLGPRHPSDLSINVNPLTSPSVPPQHHLKSPSLNQEPSPLLPSPSAPGLKSPSQISSAGHHAPLPPASGAGTPSSASMKSPQVMGSSNLVLHSPSASPGRLKSPAIAVGSPGWASPKTAHPSPGGPTSGKVVGNGGSSSTETGQSLPPRSSNSTPISQPGSMNPSMPFTSSPDAPPSQNPLSLIMSQMSKYAMPSSTPLYHDAIKTIATSDDEMLPDRPLLSGVSIGGNMGNPQSSQILVSQGSIGPHSGPQSPMGIVSQGQQHLSHDASGPVLSSPNHMGMTAMNSAMMGGGAPDGMGHCNVSPISQNQMAGFSRIQPPPHGSMDSPIGGMSQNFSQSNEDILPPQQLHLLGKGHPHQRSTHSESFAPLPMGDGPDLSEVIRPTHTGIPEFDLSRIIPSDKPSSTLQYFPKSDPHQNPHHGAPPQQQTPQQLLKQLSSSGPPHSGGPSSNPHLANLQNMMAEQQLPPHPSHGGIRQSMSIPQGGSRGMVSGGGMSPMCPPGHMMGRTGMVPQQQLQQQQAMMASSLLHHPSNPYPGMMPSQQHPHNLMAQQNIMMMQAKQRSMSMPGDPFGPQGPLMSPQGPMMAPSHPQSVQSYSSADGRMPFHVTEVRANIPAMQNALSKGNMSTARTESPVILGLSNQNGQIRGSVKPATGAPGGGGGGGGGGPQPQLNQMKGTINNGNTQPAPTTNAVIKPGDDWKKNLKLPPKDMRMKTSDVTSTKGNEFEDYCLKRELLMGIFEMGWEKPSPIQEESIPIALSGRDILARAKNGTGKSGAYLIPLLERIDLKKDCIQALVIVPTRELALQVSQICIQVSKHMGGVKVMATTGGTNLRDDIMRLDETVHVVIATPGRILDLIKKGVAKVNQVQMIVLDEADKLLSQDFVVMMEEILGFLAKQRQILLYSATFPLSVQKFMNAHLQKPYEINLMEELTLKGVTQYYAYVTERQKVHCLNTLFSRLQINQSIIFCNSSQRVELLAKKISQLGYSCFYIHAKMRQEHRNRVFHDFRNGLCRNLVCTDLFTRGIDIQAVNVVINFDFPKLGETYLHRIGRSGRFGHLGLAINLITYDDRFNLKGIEEQLGTEIKPIPGIIDKSLYVAEYHSFLKGLLVLWCHFTLQLEMQNLMVFCFSAAALFACAESALPPPCDSEIYCTGPILDQVQKAKLFDDDKYFVDMKLKEAPDVVLEAFRNLSNESPNMTVPSPKLQMFLSAYFDKPGTEFEPWTPPDWHEKPKLLGRISDQRLRDWAEKIHNLWKSLGRKIQVSVRDHPELYSQIYTPHPVVVPGGRFRELYYWDSYWVINGLLLSEMTDTAYGMIQNFLHLVNRYGFIPNGGRIYYERRSQPPFLTLMAESYYQATKDKEFLRAALPTLDREYGFWMQNRSVTVNVSGTEHVLNQYNVQVGLPRPESYTDDLELAEGLTNEQKEQLWIDMKAGAESGWDFTSRWYISGDSNSSGTLGETRTSQILPADLNALLCLNEKTLASFHRILGDGDSAAAYDRAAARRLQAVESVLWDAERGAWFDYNLVTHSKHFEFYPSNMAPVWAQCYSRPEMGERAVQYLKDSGALQFPNGVPTSLRESGQQWDYPNAWPPLQHMLISGLSKLPSEDAKQLAFDLAQRWIRTNWLAYLKYDAMFEKYDVNGDGKPGGGGEYEVQLGFGWTNGVALQLLDQYGATLTSGSRQVSSGLLLPLVISATFMLQ</sequence>
<reference evidence="1" key="1">
    <citation type="submission" date="2022-04" db="EMBL/GenBank/DDBJ databases">
        <title>Jade perch genome.</title>
        <authorList>
            <person name="Chao B."/>
        </authorList>
    </citation>
    <scope>NUCLEOTIDE SEQUENCE</scope>
    <source>
        <strain evidence="1">CB-2022</strain>
    </source>
</reference>
<dbReference type="Proteomes" id="UP000831701">
    <property type="component" value="Chromosome 22"/>
</dbReference>
<accession>A0ACB8VER1</accession>
<organism evidence="1 2">
    <name type="scientific">Scortum barcoo</name>
    <name type="common">barcoo grunter</name>
    <dbReference type="NCBI Taxonomy" id="214431"/>
    <lineage>
        <taxon>Eukaryota</taxon>
        <taxon>Metazoa</taxon>
        <taxon>Chordata</taxon>
        <taxon>Craniata</taxon>
        <taxon>Vertebrata</taxon>
        <taxon>Euteleostomi</taxon>
        <taxon>Actinopterygii</taxon>
        <taxon>Neopterygii</taxon>
        <taxon>Teleostei</taxon>
        <taxon>Neoteleostei</taxon>
        <taxon>Acanthomorphata</taxon>
        <taxon>Eupercaria</taxon>
        <taxon>Centrarchiformes</taxon>
        <taxon>Terapontoidei</taxon>
        <taxon>Terapontidae</taxon>
        <taxon>Scortum</taxon>
    </lineage>
</organism>
<gene>
    <name evidence="1" type="ORF">L3Q82_018607</name>
</gene>
<feature type="non-terminal residue" evidence="1">
    <location>
        <position position="1"/>
    </location>
</feature>
<protein>
    <submittedName>
        <fullName evidence="1">Uncharacterized protein</fullName>
    </submittedName>
</protein>
<keyword evidence="2" id="KW-1185">Reference proteome</keyword>
<comment type="caution">
    <text evidence="1">The sequence shown here is derived from an EMBL/GenBank/DDBJ whole genome shotgun (WGS) entry which is preliminary data.</text>
</comment>
<name>A0ACB8VER1_9TELE</name>
<evidence type="ECO:0000313" key="2">
    <source>
        <dbReference type="Proteomes" id="UP000831701"/>
    </source>
</evidence>
<evidence type="ECO:0000313" key="1">
    <source>
        <dbReference type="EMBL" id="KAI3354049.1"/>
    </source>
</evidence>